<dbReference type="PANTHER" id="PTHR23289:SF2">
    <property type="entry name" value="CYTOCHROME C OXIDASE ASSEMBLY PROTEIN COX15 HOMOLOG"/>
    <property type="match status" value="1"/>
</dbReference>
<keyword evidence="7" id="KW-0408">Iron</keyword>
<evidence type="ECO:0000313" key="13">
    <source>
        <dbReference type="EMBL" id="KAL3800758.1"/>
    </source>
</evidence>
<organism evidence="13 14">
    <name type="scientific">Stephanodiscus triporus</name>
    <dbReference type="NCBI Taxonomy" id="2934178"/>
    <lineage>
        <taxon>Eukaryota</taxon>
        <taxon>Sar</taxon>
        <taxon>Stramenopiles</taxon>
        <taxon>Ochrophyta</taxon>
        <taxon>Bacillariophyta</taxon>
        <taxon>Coscinodiscophyceae</taxon>
        <taxon>Thalassiosirophycidae</taxon>
        <taxon>Stephanodiscales</taxon>
        <taxon>Stephanodiscaceae</taxon>
        <taxon>Stephanodiscus</taxon>
    </lineage>
</organism>
<dbReference type="GO" id="GO:0016020">
    <property type="term" value="C:membrane"/>
    <property type="evidence" value="ECO:0007669"/>
    <property type="project" value="UniProtKB-SubCell"/>
</dbReference>
<evidence type="ECO:0000256" key="2">
    <source>
        <dbReference type="ARBA" id="ARBA00004141"/>
    </source>
</evidence>
<comment type="pathway">
    <text evidence="10">Porphyrin-containing compound metabolism; heme A biosynthesis; heme A from heme O: step 1/1.</text>
</comment>
<dbReference type="GO" id="GO:0120547">
    <property type="term" value="F:heme A synthase activity"/>
    <property type="evidence" value="ECO:0007669"/>
    <property type="project" value="UniProtKB-EC"/>
</dbReference>
<dbReference type="InterPro" id="IPR003780">
    <property type="entry name" value="COX15/CtaA_fam"/>
</dbReference>
<evidence type="ECO:0000256" key="4">
    <source>
        <dbReference type="ARBA" id="ARBA00022723"/>
    </source>
</evidence>
<reference evidence="13 14" key="1">
    <citation type="submission" date="2024-10" db="EMBL/GenBank/DDBJ databases">
        <title>Updated reference genomes for cyclostephanoid diatoms.</title>
        <authorList>
            <person name="Roberts W.R."/>
            <person name="Alverson A.J."/>
        </authorList>
    </citation>
    <scope>NUCLEOTIDE SEQUENCE [LARGE SCALE GENOMIC DNA]</scope>
    <source>
        <strain evidence="13 14">AJA276-08</strain>
    </source>
</reference>
<feature type="transmembrane region" description="Helical" evidence="12">
    <location>
        <begin position="246"/>
        <end position="267"/>
    </location>
</feature>
<sequence>MTPTPAATALSSVYARGLPIIASPILNPHAPAGKWILSTSGLVLAMVHVGGVTRLTKSGLSMTDWRPHMEVPPMTDVEWNAEFDRYKTYPEYAQRMSMTLDEFKYIYYWEWGHRMMGRFVGVVFGGGWAYFTWMHRPKSTPQQYGTTTTTTTMASILLPPRSVASAIPPGYQSRLALLFAMGGTQGLVGWWMVKSGLGDDRRDDRSEIRVSPYRLAAHLGMAVGTYSMLLWTGLGVLSYPVDRYPAAAPAPASAAAAGGVEAAPSMLQRYARDLAPDALRHARHTRAGVMSTVGLTGLTILSGAFVAGNDAGNAYNTYPTMDGRWIPWDDMVDPSKEPIWRNAFETTAMVQWNHRVLGTCTALSALGVAGYGLLAARRGVPNAPIPGSTTPQVRRGLVALGVAATGQMSLGIATLLNYVPIALAASHQLGSLVVLTCGLYTAHSLRYARKDVALKVGGGAVQSLASGGGGGGLVQKGSAALSRMSNLKI</sequence>
<proteinExistence type="predicted"/>
<dbReference type="InterPro" id="IPR023754">
    <property type="entry name" value="HemeA_Synthase_type2"/>
</dbReference>
<dbReference type="Proteomes" id="UP001530315">
    <property type="component" value="Unassembled WGS sequence"/>
</dbReference>
<evidence type="ECO:0000256" key="12">
    <source>
        <dbReference type="SAM" id="Phobius"/>
    </source>
</evidence>
<comment type="subcellular location">
    <subcellularLocation>
        <location evidence="2">Membrane</location>
        <topology evidence="2">Multi-pass membrane protein</topology>
    </subcellularLocation>
</comment>
<dbReference type="EMBL" id="JALLAZ020000209">
    <property type="protein sequence ID" value="KAL3800758.1"/>
    <property type="molecule type" value="Genomic_DNA"/>
</dbReference>
<evidence type="ECO:0000313" key="14">
    <source>
        <dbReference type="Proteomes" id="UP001530315"/>
    </source>
</evidence>
<dbReference type="GO" id="GO:0006783">
    <property type="term" value="P:heme biosynthetic process"/>
    <property type="evidence" value="ECO:0007669"/>
    <property type="project" value="UniProtKB-KW"/>
</dbReference>
<feature type="transmembrane region" description="Helical" evidence="12">
    <location>
        <begin position="213"/>
        <end position="234"/>
    </location>
</feature>
<protein>
    <recommendedName>
        <fullName evidence="15">Cytochrome c oxidase assembly protein COX15</fullName>
    </recommendedName>
</protein>
<keyword evidence="9 12" id="KW-0472">Membrane</keyword>
<evidence type="ECO:0000256" key="6">
    <source>
        <dbReference type="ARBA" id="ARBA00023002"/>
    </source>
</evidence>
<evidence type="ECO:0000256" key="3">
    <source>
        <dbReference type="ARBA" id="ARBA00022692"/>
    </source>
</evidence>
<name>A0ABD3QL74_9STRA</name>
<evidence type="ECO:0008006" key="15">
    <source>
        <dbReference type="Google" id="ProtNLM"/>
    </source>
</evidence>
<keyword evidence="5 12" id="KW-1133">Transmembrane helix</keyword>
<dbReference type="Pfam" id="PF02628">
    <property type="entry name" value="COX15-CtaA"/>
    <property type="match status" value="1"/>
</dbReference>
<evidence type="ECO:0000256" key="10">
    <source>
        <dbReference type="ARBA" id="ARBA00044501"/>
    </source>
</evidence>
<keyword evidence="4" id="KW-0479">Metal-binding</keyword>
<dbReference type="AlphaFoldDB" id="A0ABD3QL74"/>
<dbReference type="PANTHER" id="PTHR23289">
    <property type="entry name" value="CYTOCHROME C OXIDASE ASSEMBLY PROTEIN COX15"/>
    <property type="match status" value="1"/>
</dbReference>
<feature type="transmembrane region" description="Helical" evidence="12">
    <location>
        <begin position="356"/>
        <end position="376"/>
    </location>
</feature>
<feature type="transmembrane region" description="Helical" evidence="12">
    <location>
        <begin position="397"/>
        <end position="415"/>
    </location>
</feature>
<feature type="transmembrane region" description="Helical" evidence="12">
    <location>
        <begin position="35"/>
        <end position="56"/>
    </location>
</feature>
<accession>A0ABD3QL74</accession>
<evidence type="ECO:0000256" key="9">
    <source>
        <dbReference type="ARBA" id="ARBA00023136"/>
    </source>
</evidence>
<gene>
    <name evidence="13" type="ORF">ACHAW5_002472</name>
</gene>
<feature type="transmembrane region" description="Helical" evidence="12">
    <location>
        <begin position="421"/>
        <end position="442"/>
    </location>
</feature>
<evidence type="ECO:0000256" key="5">
    <source>
        <dbReference type="ARBA" id="ARBA00022989"/>
    </source>
</evidence>
<comment type="catalytic activity">
    <reaction evidence="11">
        <text>Fe(II)-heme o + 2 A + H2O = Fe(II)-heme a + 2 AH2</text>
        <dbReference type="Rhea" id="RHEA:63388"/>
        <dbReference type="ChEBI" id="CHEBI:13193"/>
        <dbReference type="ChEBI" id="CHEBI:15377"/>
        <dbReference type="ChEBI" id="CHEBI:17499"/>
        <dbReference type="ChEBI" id="CHEBI:60530"/>
        <dbReference type="ChEBI" id="CHEBI:61715"/>
        <dbReference type="EC" id="1.17.99.9"/>
    </reaction>
    <physiologicalReaction direction="left-to-right" evidence="11">
        <dbReference type="Rhea" id="RHEA:63389"/>
    </physiologicalReaction>
</comment>
<evidence type="ECO:0000256" key="8">
    <source>
        <dbReference type="ARBA" id="ARBA00023133"/>
    </source>
</evidence>
<feature type="transmembrane region" description="Helical" evidence="12">
    <location>
        <begin position="175"/>
        <end position="193"/>
    </location>
</feature>
<keyword evidence="14" id="KW-1185">Reference proteome</keyword>
<dbReference type="GO" id="GO:0046872">
    <property type="term" value="F:metal ion binding"/>
    <property type="evidence" value="ECO:0007669"/>
    <property type="project" value="UniProtKB-KW"/>
</dbReference>
<comment type="cofactor">
    <cofactor evidence="1">
        <name>heme b</name>
        <dbReference type="ChEBI" id="CHEBI:60344"/>
    </cofactor>
</comment>
<evidence type="ECO:0000256" key="7">
    <source>
        <dbReference type="ARBA" id="ARBA00023004"/>
    </source>
</evidence>
<keyword evidence="6" id="KW-0560">Oxidoreductase</keyword>
<feature type="transmembrane region" description="Helical" evidence="12">
    <location>
        <begin position="287"/>
        <end position="307"/>
    </location>
</feature>
<evidence type="ECO:0000256" key="1">
    <source>
        <dbReference type="ARBA" id="ARBA00001970"/>
    </source>
</evidence>
<keyword evidence="8" id="KW-0350">Heme biosynthesis</keyword>
<feature type="transmembrane region" description="Helical" evidence="12">
    <location>
        <begin position="115"/>
        <end position="133"/>
    </location>
</feature>
<keyword evidence="3 12" id="KW-0812">Transmembrane</keyword>
<evidence type="ECO:0000256" key="11">
    <source>
        <dbReference type="ARBA" id="ARBA00048044"/>
    </source>
</evidence>
<comment type="caution">
    <text evidence="13">The sequence shown here is derived from an EMBL/GenBank/DDBJ whole genome shotgun (WGS) entry which is preliminary data.</text>
</comment>